<reference evidence="2" key="1">
    <citation type="submission" date="2017-03" db="EMBL/GenBank/DDBJ databases">
        <title>Genomes of endolithic fungi from Antarctica.</title>
        <authorList>
            <person name="Coleine C."/>
            <person name="Masonjones S."/>
            <person name="Stajich J.E."/>
        </authorList>
    </citation>
    <scope>NUCLEOTIDE SEQUENCE [LARGE SCALE GENOMIC DNA]</scope>
    <source>
        <strain evidence="2">CCFEE 5527</strain>
    </source>
</reference>
<comment type="caution">
    <text evidence="1">The sequence shown here is derived from an EMBL/GenBank/DDBJ whole genome shotgun (WGS) entry which is preliminary data.</text>
</comment>
<evidence type="ECO:0000313" key="1">
    <source>
        <dbReference type="EMBL" id="OQN95339.1"/>
    </source>
</evidence>
<gene>
    <name evidence="1" type="ORF">B0A48_18601</name>
</gene>
<proteinExistence type="predicted"/>
<accession>A0A1V8S8H5</accession>
<dbReference type="Proteomes" id="UP000192596">
    <property type="component" value="Unassembled WGS sequence"/>
</dbReference>
<name>A0A1V8S8H5_9PEZI</name>
<dbReference type="AlphaFoldDB" id="A0A1V8S8H5"/>
<dbReference type="InParanoid" id="A0A1V8S8H5"/>
<keyword evidence="2" id="KW-1185">Reference proteome</keyword>
<evidence type="ECO:0000313" key="2">
    <source>
        <dbReference type="Proteomes" id="UP000192596"/>
    </source>
</evidence>
<sequence length="103" mass="10938">MDNEILPPPVRMADNGPQRGFLDASQLGSAAAQLGQCVVDVDAAGLHSLPLLRLPLLYLPLMLYLAADTVFRPRRLESQHAVLIDADLAGLCLLGHGGERVGA</sequence>
<dbReference type="EMBL" id="NAJO01000107">
    <property type="protein sequence ID" value="OQN95339.1"/>
    <property type="molecule type" value="Genomic_DNA"/>
</dbReference>
<organism evidence="1 2">
    <name type="scientific">Cryoendolithus antarcticus</name>
    <dbReference type="NCBI Taxonomy" id="1507870"/>
    <lineage>
        <taxon>Eukaryota</taxon>
        <taxon>Fungi</taxon>
        <taxon>Dikarya</taxon>
        <taxon>Ascomycota</taxon>
        <taxon>Pezizomycotina</taxon>
        <taxon>Dothideomycetes</taxon>
        <taxon>Dothideomycetidae</taxon>
        <taxon>Cladosporiales</taxon>
        <taxon>Cladosporiaceae</taxon>
        <taxon>Cryoendolithus</taxon>
    </lineage>
</organism>
<protein>
    <submittedName>
        <fullName evidence="1">Uncharacterized protein</fullName>
    </submittedName>
</protein>